<dbReference type="AlphaFoldDB" id="A0ABD3EEY9"/>
<evidence type="ECO:0000313" key="1">
    <source>
        <dbReference type="EMBL" id="KAL3651714.1"/>
    </source>
</evidence>
<keyword evidence="2" id="KW-1185">Reference proteome</keyword>
<dbReference type="EMBL" id="JAVIJP010000006">
    <property type="protein sequence ID" value="KAL3651714.1"/>
    <property type="molecule type" value="Genomic_DNA"/>
</dbReference>
<comment type="caution">
    <text evidence="1">The sequence shown here is derived from an EMBL/GenBank/DDBJ whole genome shotgun (WGS) entry which is preliminary data.</text>
</comment>
<dbReference type="Proteomes" id="UP001632038">
    <property type="component" value="Unassembled WGS sequence"/>
</dbReference>
<reference evidence="2" key="1">
    <citation type="journal article" date="2024" name="IScience">
        <title>Strigolactones Initiate the Formation of Haustorium-like Structures in Castilleja.</title>
        <authorList>
            <person name="Buerger M."/>
            <person name="Peterson D."/>
            <person name="Chory J."/>
        </authorList>
    </citation>
    <scope>NUCLEOTIDE SEQUENCE [LARGE SCALE GENOMIC DNA]</scope>
</reference>
<name>A0ABD3EEY9_9LAMI</name>
<evidence type="ECO:0000313" key="2">
    <source>
        <dbReference type="Proteomes" id="UP001632038"/>
    </source>
</evidence>
<protein>
    <submittedName>
        <fullName evidence="1">Uncharacterized protein</fullName>
    </submittedName>
</protein>
<gene>
    <name evidence="1" type="ORF">CASFOL_004716</name>
</gene>
<accession>A0ABD3EEY9</accession>
<sequence>MKATAKGNSPVVENQSKAIIFPKLRYRNSPGVLAEAFARMSKLQRASIDAMGYGGLQYMKIHELPITLSYWVLENFDPKSCVIKLQRGRELRLEDDDAAIVLGLPRGTKTITRQWKKEVHPLIKDFKTKFPLGTSITAPMVMEKMLTLDARDCLDI</sequence>
<proteinExistence type="predicted"/>
<organism evidence="1 2">
    <name type="scientific">Castilleja foliolosa</name>
    <dbReference type="NCBI Taxonomy" id="1961234"/>
    <lineage>
        <taxon>Eukaryota</taxon>
        <taxon>Viridiplantae</taxon>
        <taxon>Streptophyta</taxon>
        <taxon>Embryophyta</taxon>
        <taxon>Tracheophyta</taxon>
        <taxon>Spermatophyta</taxon>
        <taxon>Magnoliopsida</taxon>
        <taxon>eudicotyledons</taxon>
        <taxon>Gunneridae</taxon>
        <taxon>Pentapetalae</taxon>
        <taxon>asterids</taxon>
        <taxon>lamiids</taxon>
        <taxon>Lamiales</taxon>
        <taxon>Orobanchaceae</taxon>
        <taxon>Pedicularideae</taxon>
        <taxon>Castillejinae</taxon>
        <taxon>Castilleja</taxon>
    </lineage>
</organism>